<dbReference type="InterPro" id="IPR013520">
    <property type="entry name" value="Ribonucl_H"/>
</dbReference>
<dbReference type="PANTHER" id="PTHR11046">
    <property type="entry name" value="OLIGORIBONUCLEASE, MITOCHONDRIAL"/>
    <property type="match status" value="1"/>
</dbReference>
<gene>
    <name evidence="6" type="ORF">EMWEY_00030900</name>
</gene>
<dbReference type="FunFam" id="3.30.420.10:FF:000003">
    <property type="entry name" value="Oligoribonuclease"/>
    <property type="match status" value="1"/>
</dbReference>
<dbReference type="Proteomes" id="UP000030763">
    <property type="component" value="Unassembled WGS sequence"/>
</dbReference>
<dbReference type="GO" id="GO:0005739">
    <property type="term" value="C:mitochondrion"/>
    <property type="evidence" value="ECO:0007669"/>
    <property type="project" value="TreeGrafter"/>
</dbReference>
<evidence type="ECO:0000313" key="6">
    <source>
        <dbReference type="EMBL" id="CDJ60482.1"/>
    </source>
</evidence>
<dbReference type="OrthoDB" id="270189at2759"/>
<evidence type="ECO:0000256" key="3">
    <source>
        <dbReference type="ARBA" id="ARBA00022801"/>
    </source>
</evidence>
<organism evidence="6 7">
    <name type="scientific">Eimeria maxima</name>
    <name type="common">Coccidian parasite</name>
    <dbReference type="NCBI Taxonomy" id="5804"/>
    <lineage>
        <taxon>Eukaryota</taxon>
        <taxon>Sar</taxon>
        <taxon>Alveolata</taxon>
        <taxon>Apicomplexa</taxon>
        <taxon>Conoidasida</taxon>
        <taxon>Coccidia</taxon>
        <taxon>Eucoccidiorida</taxon>
        <taxon>Eimeriorina</taxon>
        <taxon>Eimeriidae</taxon>
        <taxon>Eimeria</taxon>
    </lineage>
</organism>
<comment type="similarity">
    <text evidence="1">Belongs to the oligoribonuclease family.</text>
</comment>
<dbReference type="EMBL" id="HG721857">
    <property type="protein sequence ID" value="CDJ60482.1"/>
    <property type="molecule type" value="Genomic_DNA"/>
</dbReference>
<keyword evidence="4" id="KW-0269">Exonuclease</keyword>
<dbReference type="InterPro" id="IPR012337">
    <property type="entry name" value="RNaseH-like_sf"/>
</dbReference>
<dbReference type="InterPro" id="IPR022894">
    <property type="entry name" value="Oligoribonuclease"/>
</dbReference>
<keyword evidence="3" id="KW-0378">Hydrolase</keyword>
<dbReference type="NCBIfam" id="NF003765">
    <property type="entry name" value="PRK05359.1"/>
    <property type="match status" value="1"/>
</dbReference>
<evidence type="ECO:0000256" key="4">
    <source>
        <dbReference type="ARBA" id="ARBA00022839"/>
    </source>
</evidence>
<protein>
    <submittedName>
        <fullName evidence="6">Oligoribonuclease, putative</fullName>
    </submittedName>
</protein>
<dbReference type="SMART" id="SM00479">
    <property type="entry name" value="EXOIII"/>
    <property type="match status" value="1"/>
</dbReference>
<dbReference type="VEuPathDB" id="ToxoDB:EMWEY_00030900"/>
<proteinExistence type="inferred from homology"/>
<reference evidence="6" key="1">
    <citation type="submission" date="2013-10" db="EMBL/GenBank/DDBJ databases">
        <title>Genomic analysis of the causative agents of coccidiosis in chickens.</title>
        <authorList>
            <person name="Reid A.J."/>
            <person name="Blake D."/>
            <person name="Billington K."/>
            <person name="Browne H."/>
            <person name="Dunn M."/>
            <person name="Hung S."/>
            <person name="Kawahara F."/>
            <person name="Miranda-Saavedra D."/>
            <person name="Mourier T."/>
            <person name="Nagra H."/>
            <person name="Otto T.D."/>
            <person name="Rawlings N."/>
            <person name="Sanchez A."/>
            <person name="Sanders M."/>
            <person name="Subramaniam C."/>
            <person name="Tay Y."/>
            <person name="Dear P."/>
            <person name="Doerig C."/>
            <person name="Gruber A."/>
            <person name="Parkinson J."/>
            <person name="Shirley M."/>
            <person name="Wan K.L."/>
            <person name="Berriman M."/>
            <person name="Tomley F."/>
            <person name="Pain A."/>
        </authorList>
    </citation>
    <scope>NUCLEOTIDE SEQUENCE [LARGE SCALE GENOMIC DNA]</scope>
    <source>
        <strain evidence="6">Weybridge</strain>
    </source>
</reference>
<evidence type="ECO:0000256" key="1">
    <source>
        <dbReference type="ARBA" id="ARBA00009921"/>
    </source>
</evidence>
<dbReference type="Pfam" id="PF00929">
    <property type="entry name" value="RNase_T"/>
    <property type="match status" value="1"/>
</dbReference>
<dbReference type="InterPro" id="IPR036397">
    <property type="entry name" value="RNaseH_sf"/>
</dbReference>
<evidence type="ECO:0000256" key="2">
    <source>
        <dbReference type="ARBA" id="ARBA00022722"/>
    </source>
</evidence>
<keyword evidence="7" id="KW-1185">Reference proteome</keyword>
<dbReference type="PANTHER" id="PTHR11046:SF0">
    <property type="entry name" value="OLIGORIBONUCLEASE, MITOCHONDRIAL"/>
    <property type="match status" value="1"/>
</dbReference>
<dbReference type="SUPFAM" id="SSF53098">
    <property type="entry name" value="Ribonuclease H-like"/>
    <property type="match status" value="1"/>
</dbReference>
<dbReference type="GO" id="GO:0000175">
    <property type="term" value="F:3'-5'-RNA exonuclease activity"/>
    <property type="evidence" value="ECO:0007669"/>
    <property type="project" value="InterPro"/>
</dbReference>
<accession>U6M8E7</accession>
<dbReference type="GeneID" id="25337076"/>
<sequence>MGHHYEHPLLWLDCEMTGLDPLKDRILEVACILTDGDLGHMQKGPSLVLHCPKKELEEMGSWCREHHGKSGLTQACLRSCMTASDAEQRIIAFLKLNGVGAKEAVLAGNSVHMDKEFLRREMPELIEFLHYRILDISSIKVVAKSWFPRVAPPKKRYMHRALADIQESIEELAYYRKQIFRDLEDSLTSRDNAPS</sequence>
<evidence type="ECO:0000313" key="7">
    <source>
        <dbReference type="Proteomes" id="UP000030763"/>
    </source>
</evidence>
<dbReference type="CDD" id="cd06135">
    <property type="entry name" value="Orn"/>
    <property type="match status" value="1"/>
</dbReference>
<dbReference type="GO" id="GO:0003676">
    <property type="term" value="F:nucleic acid binding"/>
    <property type="evidence" value="ECO:0007669"/>
    <property type="project" value="InterPro"/>
</dbReference>
<keyword evidence="2" id="KW-0540">Nuclease</keyword>
<dbReference type="Gene3D" id="3.30.420.10">
    <property type="entry name" value="Ribonuclease H-like superfamily/Ribonuclease H"/>
    <property type="match status" value="1"/>
</dbReference>
<reference evidence="6" key="2">
    <citation type="submission" date="2013-10" db="EMBL/GenBank/DDBJ databases">
        <authorList>
            <person name="Aslett M."/>
        </authorList>
    </citation>
    <scope>NUCLEOTIDE SEQUENCE [LARGE SCALE GENOMIC DNA]</scope>
    <source>
        <strain evidence="6">Weybridge</strain>
    </source>
</reference>
<feature type="domain" description="Exonuclease" evidence="5">
    <location>
        <begin position="8"/>
        <end position="181"/>
    </location>
</feature>
<dbReference type="OMA" id="AFFHYRN"/>
<dbReference type="AlphaFoldDB" id="U6M8E7"/>
<name>U6M8E7_EIMMA</name>
<evidence type="ECO:0000259" key="5">
    <source>
        <dbReference type="SMART" id="SM00479"/>
    </source>
</evidence>
<dbReference type="RefSeq" id="XP_013337132.1">
    <property type="nucleotide sequence ID" value="XM_013481678.1"/>
</dbReference>